<evidence type="ECO:0000256" key="1">
    <source>
        <dbReference type="SAM" id="MobiDB-lite"/>
    </source>
</evidence>
<sequence>PPARPSARWCSPWPRRRTVRLSGNHSATSARPRRRRATGTIICTMARRHSSTPRRRSGPSGTAKTSPSSSKTRTRTEAGVASSAPRLPPPPRCFRLRSTTVSCRSMSG</sequence>
<feature type="non-terminal residue" evidence="2">
    <location>
        <position position="108"/>
    </location>
</feature>
<reference evidence="2" key="1">
    <citation type="submission" date="2018-05" db="EMBL/GenBank/DDBJ databases">
        <authorList>
            <person name="Lanie J.A."/>
            <person name="Ng W.-L."/>
            <person name="Kazmierczak K.M."/>
            <person name="Andrzejewski T.M."/>
            <person name="Davidsen T.M."/>
            <person name="Wayne K.J."/>
            <person name="Tettelin H."/>
            <person name="Glass J.I."/>
            <person name="Rusch D."/>
            <person name="Podicherti R."/>
            <person name="Tsui H.-C.T."/>
            <person name="Winkler M.E."/>
        </authorList>
    </citation>
    <scope>NUCLEOTIDE SEQUENCE</scope>
</reference>
<feature type="compositionally biased region" description="Low complexity" evidence="1">
    <location>
        <begin position="58"/>
        <end position="71"/>
    </location>
</feature>
<gene>
    <name evidence="2" type="ORF">METZ01_LOCUS139395</name>
</gene>
<evidence type="ECO:0000313" key="2">
    <source>
        <dbReference type="EMBL" id="SVA86541.1"/>
    </source>
</evidence>
<feature type="compositionally biased region" description="Polar residues" evidence="1">
    <location>
        <begin position="98"/>
        <end position="108"/>
    </location>
</feature>
<dbReference type="AlphaFoldDB" id="A0A381ZC71"/>
<name>A0A381ZC71_9ZZZZ</name>
<accession>A0A381ZC71</accession>
<feature type="non-terminal residue" evidence="2">
    <location>
        <position position="1"/>
    </location>
</feature>
<feature type="region of interest" description="Disordered" evidence="1">
    <location>
        <begin position="1"/>
        <end position="108"/>
    </location>
</feature>
<proteinExistence type="predicted"/>
<dbReference type="EMBL" id="UINC01020658">
    <property type="protein sequence ID" value="SVA86541.1"/>
    <property type="molecule type" value="Genomic_DNA"/>
</dbReference>
<organism evidence="2">
    <name type="scientific">marine metagenome</name>
    <dbReference type="NCBI Taxonomy" id="408172"/>
    <lineage>
        <taxon>unclassified sequences</taxon>
        <taxon>metagenomes</taxon>
        <taxon>ecological metagenomes</taxon>
    </lineage>
</organism>
<feature type="compositionally biased region" description="Basic residues" evidence="1">
    <location>
        <begin position="46"/>
        <end position="57"/>
    </location>
</feature>
<protein>
    <submittedName>
        <fullName evidence="2">Uncharacterized protein</fullName>
    </submittedName>
</protein>